<gene>
    <name evidence="4" type="ORF">FD28_GL000173</name>
</gene>
<evidence type="ECO:0000259" key="3">
    <source>
        <dbReference type="Pfam" id="PF00534"/>
    </source>
</evidence>
<keyword evidence="5" id="KW-1185">Reference proteome</keyword>
<evidence type="ECO:0000256" key="1">
    <source>
        <dbReference type="ARBA" id="ARBA00022676"/>
    </source>
</evidence>
<accession>A0A0R1UPP0</accession>
<dbReference type="PATRIC" id="fig|1423753.3.peg.180"/>
<evidence type="ECO:0000256" key="2">
    <source>
        <dbReference type="ARBA" id="ARBA00022679"/>
    </source>
</evidence>
<dbReference type="OrthoDB" id="9765175at2"/>
<comment type="caution">
    <text evidence="4">The sequence shown here is derived from an EMBL/GenBank/DDBJ whole genome shotgun (WGS) entry which is preliminary data.</text>
</comment>
<evidence type="ECO:0000313" key="4">
    <source>
        <dbReference type="EMBL" id="KRL95149.1"/>
    </source>
</evidence>
<dbReference type="InterPro" id="IPR001296">
    <property type="entry name" value="Glyco_trans_1"/>
</dbReference>
<protein>
    <submittedName>
        <fullName evidence="4">Poly(Glycerol-phosphate) alpha-glucosyltransferase</fullName>
    </submittedName>
</protein>
<dbReference type="Pfam" id="PF00534">
    <property type="entry name" value="Glycos_transf_1"/>
    <property type="match status" value="1"/>
</dbReference>
<dbReference type="Gene3D" id="3.40.50.2000">
    <property type="entry name" value="Glycogen Phosphorylase B"/>
    <property type="match status" value="3"/>
</dbReference>
<dbReference type="SUPFAM" id="SSF53756">
    <property type="entry name" value="UDP-Glycosyltransferase/glycogen phosphorylase"/>
    <property type="match status" value="1"/>
</dbReference>
<feature type="domain" description="Glycosyl transferase family 1" evidence="3">
    <location>
        <begin position="319"/>
        <end position="472"/>
    </location>
</feature>
<dbReference type="GO" id="GO:0016757">
    <property type="term" value="F:glycosyltransferase activity"/>
    <property type="evidence" value="ECO:0007669"/>
    <property type="project" value="UniProtKB-KW"/>
</dbReference>
<proteinExistence type="predicted"/>
<reference evidence="4 5" key="1">
    <citation type="journal article" date="2015" name="Genome Announc.">
        <title>Expanding the biotechnology potential of lactobacilli through comparative genomics of 213 strains and associated genera.</title>
        <authorList>
            <person name="Sun Z."/>
            <person name="Harris H.M."/>
            <person name="McCann A."/>
            <person name="Guo C."/>
            <person name="Argimon S."/>
            <person name="Zhang W."/>
            <person name="Yang X."/>
            <person name="Jeffery I.B."/>
            <person name="Cooney J.C."/>
            <person name="Kagawa T.F."/>
            <person name="Liu W."/>
            <person name="Song Y."/>
            <person name="Salvetti E."/>
            <person name="Wrobel A."/>
            <person name="Rasinkangas P."/>
            <person name="Parkhill J."/>
            <person name="Rea M.C."/>
            <person name="O'Sullivan O."/>
            <person name="Ritari J."/>
            <person name="Douillard F.P."/>
            <person name="Paul Ross R."/>
            <person name="Yang R."/>
            <person name="Briner A.E."/>
            <person name="Felis G.E."/>
            <person name="de Vos W.M."/>
            <person name="Barrangou R."/>
            <person name="Klaenhammer T.R."/>
            <person name="Caufield P.W."/>
            <person name="Cui Y."/>
            <person name="Zhang H."/>
            <person name="O'Toole P.W."/>
        </authorList>
    </citation>
    <scope>NUCLEOTIDE SEQUENCE [LARGE SCALE GENOMIC DNA]</scope>
    <source>
        <strain evidence="4 5">DSM 16381</strain>
    </source>
</reference>
<dbReference type="AlphaFoldDB" id="A0A0R1UPP0"/>
<dbReference type="Proteomes" id="UP000051580">
    <property type="component" value="Unassembled WGS sequence"/>
</dbReference>
<dbReference type="EMBL" id="AZFS01000050">
    <property type="protein sequence ID" value="KRL95149.1"/>
    <property type="molecule type" value="Genomic_DNA"/>
</dbReference>
<dbReference type="RefSeq" id="WP_057733484.1">
    <property type="nucleotide sequence ID" value="NZ_AZFS01000050.1"/>
</dbReference>
<sequence length="503" mass="58858">MNYFVDTSLGASVTGIEKAQFNRMQLFQTAGMPATLLYLSYGSRLHEHLKKFGYQGVGFSMYDYFQESQQYAEQGRFDWRHYWQATCHYRLRDVPDTWDVRVDNADGLFLMYAHFLDKDCQHVDYINYFDRHHHKIRRDVYDSRGFLSRTSLLVDKENTNTELYYNPAQQVKLIKQFEQVNGKTVLREVTLKQYQQRDYFFNDEAELRTFFFNELARPGDIFFTDRNGQMAPSLVQTRPDIKICPVFHSTHVRAGQDIVTGELKHGIYDFILAHPERFNGIVVSTEQQRVDLLARYQNLPPISTIPVGFATPHPVDVMNRDPYRIISVARYSPEKQLLHQVKAIERLVPEFPKIQLHMLGFGQKIQNELQTYIDAHQLKDHVFLRGFQKDLTHEYQRASLALMTSVEEGFSLSTVEELSYGVPVIGYDIRYGPNEMIHDGENGFLVPVNDQEQLYQKIREYLSDVNLQYTFMGNAQRLVQAYSPVKTMQKWESLVQSLNNPVE</sequence>
<name>A0A0R1UPP0_9LACO</name>
<keyword evidence="1" id="KW-0328">Glycosyltransferase</keyword>
<keyword evidence="2 4" id="KW-0808">Transferase</keyword>
<dbReference type="PANTHER" id="PTHR12526">
    <property type="entry name" value="GLYCOSYLTRANSFERASE"/>
    <property type="match status" value="1"/>
</dbReference>
<dbReference type="STRING" id="1423753.FD28_GL000173"/>
<evidence type="ECO:0000313" key="5">
    <source>
        <dbReference type="Proteomes" id="UP000051580"/>
    </source>
</evidence>
<dbReference type="PANTHER" id="PTHR12526:SF629">
    <property type="entry name" value="TEICHURONIC ACID BIOSYNTHESIS GLYCOSYLTRANSFERASE TUAH-RELATED"/>
    <property type="match status" value="1"/>
</dbReference>
<organism evidence="4 5">
    <name type="scientific">Levilactobacillus hammesii DSM 16381</name>
    <dbReference type="NCBI Taxonomy" id="1423753"/>
    <lineage>
        <taxon>Bacteria</taxon>
        <taxon>Bacillati</taxon>
        <taxon>Bacillota</taxon>
        <taxon>Bacilli</taxon>
        <taxon>Lactobacillales</taxon>
        <taxon>Lactobacillaceae</taxon>
        <taxon>Levilactobacillus</taxon>
    </lineage>
</organism>